<evidence type="ECO:0000313" key="2">
    <source>
        <dbReference type="Proteomes" id="UP000289200"/>
    </source>
</evidence>
<reference evidence="2" key="1">
    <citation type="submission" date="2018-10" db="EMBL/GenBank/DDBJ databases">
        <authorList>
            <person name="Peiro R."/>
            <person name="Begona"/>
            <person name="Cbmso G."/>
            <person name="Lopez M."/>
            <person name="Gonzalez S."/>
            <person name="Sacristan E."/>
            <person name="Castillo E."/>
        </authorList>
    </citation>
    <scope>NUCLEOTIDE SEQUENCE [LARGE SCALE GENOMIC DNA]</scope>
</reference>
<keyword evidence="2" id="KW-1185">Reference proteome</keyword>
<protein>
    <submittedName>
        <fullName evidence="1">Uncharacterized protein</fullName>
    </submittedName>
</protein>
<gene>
    <name evidence="1" type="ORF">RHODGE_RHODGE_04061</name>
</gene>
<evidence type="ECO:0000313" key="1">
    <source>
        <dbReference type="EMBL" id="VCU10465.1"/>
    </source>
</evidence>
<proteinExistence type="predicted"/>
<name>A0A3S4FEQ3_9BRAD</name>
<organism evidence="1 2">
    <name type="scientific">Rhodoplanes serenus</name>
    <dbReference type="NCBI Taxonomy" id="200615"/>
    <lineage>
        <taxon>Bacteria</taxon>
        <taxon>Pseudomonadati</taxon>
        <taxon>Pseudomonadota</taxon>
        <taxon>Alphaproteobacteria</taxon>
        <taxon>Hyphomicrobiales</taxon>
        <taxon>Nitrobacteraceae</taxon>
        <taxon>Rhodoplanes</taxon>
    </lineage>
</organism>
<dbReference type="EMBL" id="UWOC01000181">
    <property type="protein sequence ID" value="VCU10465.1"/>
    <property type="molecule type" value="Genomic_DNA"/>
</dbReference>
<sequence>MGASGNGMSGPFWLRDNGLRCLVEPCPSWDVLDAAGQVVDRVSRVEGVDGRFLALADVDTQRIYRGAVLPYEVDTLPNRGVVAKRFVITGDGD</sequence>
<dbReference type="AlphaFoldDB" id="A0A3S4FEQ3"/>
<comment type="caution">
    <text evidence="1">The sequence shown here is derived from an EMBL/GenBank/DDBJ whole genome shotgun (WGS) entry which is preliminary data.</text>
</comment>
<accession>A0A3S4FEQ3</accession>
<dbReference type="Proteomes" id="UP000289200">
    <property type="component" value="Unassembled WGS sequence"/>
</dbReference>